<dbReference type="PROSITE" id="PS51477">
    <property type="entry name" value="PAH"/>
    <property type="match status" value="1"/>
</dbReference>
<keyword evidence="2" id="KW-0805">Transcription regulation</keyword>
<dbReference type="GO" id="GO:0003712">
    <property type="term" value="F:transcription coregulator activity"/>
    <property type="evidence" value="ECO:0007669"/>
    <property type="project" value="TreeGrafter"/>
</dbReference>
<feature type="compositionally biased region" description="Low complexity" evidence="6">
    <location>
        <begin position="638"/>
        <end position="650"/>
    </location>
</feature>
<sequence length="1205" mass="133986">PSPTKAAAQILKRKATLFCQNRSPVKLLPKQLQSSSSGPSRSRPLLTPTRMFTRSQKTKGKTTGIKTLQEIASPNAKDTLQDKEKEIAEPEISEAEDAVLSQEEEEEEFEDEDQSQLDDLMAACTTIGYDPKKGISGMDNDNKSKAQKKRDICLSMLEPDIIDRDPKKDERDTAYAQHYFTLVKQTLSNDPERFKKFLTILHDMNKNHMNPVELYADMTTLLSEHQDLVDDFAGFLLSYQAAECHAFVSYLEYQQILTFLRRLEIYCDKSNLTYQRTLKMMSRWLSLLNQETHADTVAFKEKIAAILRHVPNIMDDLLSYFFGTPLPDSHRDDFEEVDLMEDAVGDVDEFEEITLPESREDYNTKLCSCHCHQDQQDERLRRRIKHCFSCSLKIFDGKPVLKTSRNEYRPITVLYPLEEKEKMMKAKKEAAQLALAKARAQRQQNKKKGKKRNVGNLKNSKNIHGKRKFKRRKRFKLQSNATAETKDTSKCINVAENKKFDVRNGLDAVSQKQEKIDSMSTSHKVSDQQHNTRSGTLTEGCADITFSAVNIKSSSSTEHSAGQSSASPLAVDSLVDVIVATNDLMSAEAVNSSALKSIHENELPLSRKETWAKYDTQNVAHANVDPIVSSHTPTVNLSSKSDTSKSWSPPAISVTITTTHDSTLTSNDMQKITLPMLSVQQMKTSLHGNPQSQLLSTPTHPLPRDLPQGITVSQTNILHIPTVPSSHPHVSTSTINVSKTVKPLTSIVMPSPNTFMPINPQSRLSTTSTINSIRIPVMVNLSPQQYLPSASSIVRTHKPRNQSPQGSTLVPSQQKINSSNLSGKYEVYKHGYKQRQGSKLSAVSSYPQHQDLSKTSSLTLSRPSSSTSTKVCATPQVVICPTTSITYPSTVITKSSNFVTSCTDTSNIMSTFNNPTVCTSTLSGANSPPPTDLQQSDSIYSFPTTPLKEKVSFTVIREHLDNFSLGAFDGSIGFHQLQQFAQSLSPNKQLTDSMTKFDLLALIESSNLSCKDLTLQSSSADFAQRSAAEHLFTFSGALANLTATSEEPVLSSLTTTYAPQTMSTYCKMEDLPTTSGICKAHEQVIFDYSTDEDTNSSMKGKDEELLKDLCPQLDPSNILQNDESSDGFEVSMWTEEQDRTILNVITVDGVTGASVKKLHSEIPEKSSAEISSRARLLLRMLEDIGDTESDTGTEASQDEQSEHDM</sequence>
<evidence type="ECO:0000256" key="5">
    <source>
        <dbReference type="PROSITE-ProRule" id="PRU00810"/>
    </source>
</evidence>
<accession>A0A0B7BFW8</accession>
<dbReference type="AlphaFoldDB" id="A0A0B7BFW8"/>
<evidence type="ECO:0000256" key="4">
    <source>
        <dbReference type="ARBA" id="ARBA00023242"/>
    </source>
</evidence>
<feature type="compositionally biased region" description="Acidic residues" evidence="6">
    <location>
        <begin position="1183"/>
        <end position="1199"/>
    </location>
</feature>
<feature type="region of interest" description="Disordered" evidence="6">
    <location>
        <begin position="442"/>
        <end position="472"/>
    </location>
</feature>
<feature type="compositionally biased region" description="Polar residues" evidence="6">
    <location>
        <begin position="801"/>
        <end position="816"/>
    </location>
</feature>
<dbReference type="InterPro" id="IPR003822">
    <property type="entry name" value="PAH"/>
</dbReference>
<feature type="compositionally biased region" description="Polar residues" evidence="6">
    <location>
        <begin position="518"/>
        <end position="537"/>
    </location>
</feature>
<comment type="subcellular location">
    <subcellularLocation>
        <location evidence="1 5">Nucleus</location>
    </subcellularLocation>
</comment>
<evidence type="ECO:0000256" key="3">
    <source>
        <dbReference type="ARBA" id="ARBA00023163"/>
    </source>
</evidence>
<evidence type="ECO:0008006" key="8">
    <source>
        <dbReference type="Google" id="ProtNLM"/>
    </source>
</evidence>
<feature type="compositionally biased region" description="Polar residues" evidence="6">
    <location>
        <begin position="838"/>
        <end position="850"/>
    </location>
</feature>
<dbReference type="GO" id="GO:0006355">
    <property type="term" value="P:regulation of DNA-templated transcription"/>
    <property type="evidence" value="ECO:0007669"/>
    <property type="project" value="InterPro"/>
</dbReference>
<dbReference type="InterPro" id="IPR052435">
    <property type="entry name" value="YY1-Transcr_Regul"/>
</dbReference>
<proteinExistence type="predicted"/>
<dbReference type="GO" id="GO:0005634">
    <property type="term" value="C:nucleus"/>
    <property type="evidence" value="ECO:0007669"/>
    <property type="project" value="UniProtKB-SubCell"/>
</dbReference>
<evidence type="ECO:0000313" key="7">
    <source>
        <dbReference type="EMBL" id="CEK91211.1"/>
    </source>
</evidence>
<feature type="compositionally biased region" description="Basic residues" evidence="6">
    <location>
        <begin position="461"/>
        <end position="472"/>
    </location>
</feature>
<name>A0A0B7BFW8_9EUPU</name>
<dbReference type="PANTHER" id="PTHR16088:SF3">
    <property type="entry name" value="GON-4-LIKE PROTEIN"/>
    <property type="match status" value="1"/>
</dbReference>
<dbReference type="PANTHER" id="PTHR16088">
    <property type="entry name" value="YY1 ASSOCIATED PROTEIN-RELATED"/>
    <property type="match status" value="1"/>
</dbReference>
<feature type="compositionally biased region" description="Basic residues" evidence="6">
    <location>
        <begin position="444"/>
        <end position="453"/>
    </location>
</feature>
<dbReference type="Pfam" id="PF02671">
    <property type="entry name" value="PAH"/>
    <property type="match status" value="1"/>
</dbReference>
<dbReference type="EMBL" id="HACG01044346">
    <property type="protein sequence ID" value="CEK91211.1"/>
    <property type="molecule type" value="Transcribed_RNA"/>
</dbReference>
<feature type="compositionally biased region" description="Low complexity" evidence="6">
    <location>
        <begin position="853"/>
        <end position="868"/>
    </location>
</feature>
<feature type="region of interest" description="Disordered" evidence="6">
    <location>
        <begin position="629"/>
        <end position="650"/>
    </location>
</feature>
<dbReference type="Gene3D" id="1.10.10.60">
    <property type="entry name" value="Homeodomain-like"/>
    <property type="match status" value="1"/>
</dbReference>
<feature type="non-terminal residue" evidence="7">
    <location>
        <position position="1"/>
    </location>
</feature>
<dbReference type="Gene3D" id="1.20.1160.11">
    <property type="entry name" value="Paired amphipathic helix"/>
    <property type="match status" value="1"/>
</dbReference>
<feature type="compositionally biased region" description="Low complexity" evidence="6">
    <location>
        <begin position="28"/>
        <end position="46"/>
    </location>
</feature>
<protein>
    <recommendedName>
        <fullName evidence="8">GON-4-like protein</fullName>
    </recommendedName>
</protein>
<dbReference type="InterPro" id="IPR036600">
    <property type="entry name" value="PAH_sf"/>
</dbReference>
<organism evidence="7">
    <name type="scientific">Arion vulgaris</name>
    <dbReference type="NCBI Taxonomy" id="1028688"/>
    <lineage>
        <taxon>Eukaryota</taxon>
        <taxon>Metazoa</taxon>
        <taxon>Spiralia</taxon>
        <taxon>Lophotrochozoa</taxon>
        <taxon>Mollusca</taxon>
        <taxon>Gastropoda</taxon>
        <taxon>Heterobranchia</taxon>
        <taxon>Euthyneura</taxon>
        <taxon>Panpulmonata</taxon>
        <taxon>Eupulmonata</taxon>
        <taxon>Stylommatophora</taxon>
        <taxon>Helicina</taxon>
        <taxon>Arionoidea</taxon>
        <taxon>Arionidae</taxon>
        <taxon>Arion</taxon>
    </lineage>
</organism>
<evidence type="ECO:0000256" key="1">
    <source>
        <dbReference type="ARBA" id="ARBA00004123"/>
    </source>
</evidence>
<feature type="region of interest" description="Disordered" evidence="6">
    <location>
        <begin position="515"/>
        <end position="537"/>
    </location>
</feature>
<evidence type="ECO:0000256" key="2">
    <source>
        <dbReference type="ARBA" id="ARBA00023015"/>
    </source>
</evidence>
<keyword evidence="4 5" id="KW-0539">Nucleus</keyword>
<gene>
    <name evidence="7" type="primary">ORF181534</name>
</gene>
<evidence type="ECO:0000256" key="6">
    <source>
        <dbReference type="SAM" id="MobiDB-lite"/>
    </source>
</evidence>
<feature type="compositionally biased region" description="Acidic residues" evidence="6">
    <location>
        <begin position="89"/>
        <end position="115"/>
    </location>
</feature>
<feature type="region of interest" description="Disordered" evidence="6">
    <location>
        <begin position="28"/>
        <end position="115"/>
    </location>
</feature>
<feature type="region of interest" description="Disordered" evidence="6">
    <location>
        <begin position="838"/>
        <end position="868"/>
    </location>
</feature>
<feature type="region of interest" description="Disordered" evidence="6">
    <location>
        <begin position="1183"/>
        <end position="1205"/>
    </location>
</feature>
<feature type="region of interest" description="Disordered" evidence="6">
    <location>
        <begin position="796"/>
        <end position="816"/>
    </location>
</feature>
<feature type="compositionally biased region" description="Basic and acidic residues" evidence="6">
    <location>
        <begin position="79"/>
        <end position="88"/>
    </location>
</feature>
<keyword evidence="3" id="KW-0804">Transcription</keyword>
<reference evidence="7" key="1">
    <citation type="submission" date="2014-12" db="EMBL/GenBank/DDBJ databases">
        <title>Insight into the proteome of Arion vulgaris.</title>
        <authorList>
            <person name="Aradska J."/>
            <person name="Bulat T."/>
            <person name="Smidak R."/>
            <person name="Sarate P."/>
            <person name="Gangsoo J."/>
            <person name="Sialana F."/>
            <person name="Bilban M."/>
            <person name="Lubec G."/>
        </authorList>
    </citation>
    <scope>NUCLEOTIDE SEQUENCE</scope>
    <source>
        <tissue evidence="7">Skin</tissue>
    </source>
</reference>
<dbReference type="SUPFAM" id="SSF47762">
    <property type="entry name" value="PAH2 domain"/>
    <property type="match status" value="1"/>
</dbReference>